<evidence type="ECO:0000313" key="2">
    <source>
        <dbReference type="Proteomes" id="UP001062846"/>
    </source>
</evidence>
<organism evidence="1 2">
    <name type="scientific">Rhododendron molle</name>
    <name type="common">Chinese azalea</name>
    <name type="synonym">Azalea mollis</name>
    <dbReference type="NCBI Taxonomy" id="49168"/>
    <lineage>
        <taxon>Eukaryota</taxon>
        <taxon>Viridiplantae</taxon>
        <taxon>Streptophyta</taxon>
        <taxon>Embryophyta</taxon>
        <taxon>Tracheophyta</taxon>
        <taxon>Spermatophyta</taxon>
        <taxon>Magnoliopsida</taxon>
        <taxon>eudicotyledons</taxon>
        <taxon>Gunneridae</taxon>
        <taxon>Pentapetalae</taxon>
        <taxon>asterids</taxon>
        <taxon>Ericales</taxon>
        <taxon>Ericaceae</taxon>
        <taxon>Ericoideae</taxon>
        <taxon>Rhodoreae</taxon>
        <taxon>Rhododendron</taxon>
    </lineage>
</organism>
<sequence length="160" mass="17734">MVKNVRAQCGIITREAGPAEGGATAIAAFVKEPNMATNSNYSRYNPLLNHFPESGPSKTRLDGRDGARHYLSDARLALKNFLQYTIGMVGYDDDQYVTIVLKVVISTDDVYKSALVVNLVSQELGGKITRRPGPVSPRMNTKITSFLDTDGWKIVIFFRY</sequence>
<dbReference type="Proteomes" id="UP001062846">
    <property type="component" value="Chromosome 13"/>
</dbReference>
<gene>
    <name evidence="1" type="ORF">RHMOL_Rhmol13G0202300</name>
</gene>
<reference evidence="1" key="1">
    <citation type="submission" date="2022-02" db="EMBL/GenBank/DDBJ databases">
        <title>Plant Genome Project.</title>
        <authorList>
            <person name="Zhang R.-G."/>
        </authorList>
    </citation>
    <scope>NUCLEOTIDE SEQUENCE</scope>
    <source>
        <strain evidence="1">AT1</strain>
    </source>
</reference>
<accession>A0ACC0L9Q5</accession>
<name>A0ACC0L9Q5_RHOML</name>
<evidence type="ECO:0000313" key="1">
    <source>
        <dbReference type="EMBL" id="KAI8525102.1"/>
    </source>
</evidence>
<dbReference type="EMBL" id="CM046400">
    <property type="protein sequence ID" value="KAI8525102.1"/>
    <property type="molecule type" value="Genomic_DNA"/>
</dbReference>
<proteinExistence type="predicted"/>
<keyword evidence="2" id="KW-1185">Reference proteome</keyword>
<protein>
    <submittedName>
        <fullName evidence="1">Uncharacterized protein</fullName>
    </submittedName>
</protein>
<comment type="caution">
    <text evidence="1">The sequence shown here is derived from an EMBL/GenBank/DDBJ whole genome shotgun (WGS) entry which is preliminary data.</text>
</comment>